<evidence type="ECO:0000256" key="1">
    <source>
        <dbReference type="ARBA" id="ARBA00004508"/>
    </source>
</evidence>
<evidence type="ECO:0000256" key="8">
    <source>
        <dbReference type="ARBA" id="ARBA00022946"/>
    </source>
</evidence>
<comment type="caution">
    <text evidence="12">The sequence shown here is derived from an EMBL/GenBank/DDBJ whole genome shotgun (WGS) entry which is preliminary data.</text>
</comment>
<evidence type="ECO:0000256" key="11">
    <source>
        <dbReference type="SAM" id="Phobius"/>
    </source>
</evidence>
<dbReference type="AlphaFoldDB" id="A0A8X7Z2Z4"/>
<keyword evidence="13" id="KW-1185">Reference proteome</keyword>
<feature type="transmembrane region" description="Helical" evidence="11">
    <location>
        <begin position="266"/>
        <end position="288"/>
    </location>
</feature>
<evidence type="ECO:0000256" key="6">
    <source>
        <dbReference type="ARBA" id="ARBA00022692"/>
    </source>
</evidence>
<comment type="similarity">
    <text evidence="2">Belongs to the polyprenol kinase family.</text>
</comment>
<feature type="transmembrane region" description="Helical" evidence="11">
    <location>
        <begin position="333"/>
        <end position="350"/>
    </location>
</feature>
<dbReference type="PANTHER" id="PTHR32523:SF7">
    <property type="entry name" value="FARNESOL KINASE, CHLOROPLASTIC"/>
    <property type="match status" value="1"/>
</dbReference>
<feature type="transmembrane region" description="Helical" evidence="11">
    <location>
        <begin position="241"/>
        <end position="260"/>
    </location>
</feature>
<dbReference type="EMBL" id="JAAWWB010000018">
    <property type="protein sequence ID" value="KAG6761190.1"/>
    <property type="molecule type" value="Genomic_DNA"/>
</dbReference>
<sequence>MCSSKLNCSFHASPPSLRYDPHSRPLSNLKPTFILAPCQRMNNSFTTRFEVGFQTSLRRSRGDPTTKIAAVAVFHQNPVVSDLIATGLSGTIALSILRFFAETSKRHVFDQVTPSLHRACHYKKTSKKLWAAAMWTGSNPVVSDLCSAVVSAVVIFAFLQLWKETAKHGLDQKLNRKLVHISIGLVFMLCWPIFSSGHRGALFAAFTPGVNIIRMLLIGSGMWKDEATVKSMSRFGDRRELLRGPLYYALTITGACAIYWRTSPVAIAAICNLCAGDGVADIVGRRFGRQKIPYNKNKSIAGSVAMALAGFLASVGFMYYFASFGYVEKSWEMLLGFLVVSLASAFVESLPISTELDDNLTVTLTSILLGNLVF</sequence>
<keyword evidence="6 11" id="KW-0812">Transmembrane</keyword>
<evidence type="ECO:0000256" key="7">
    <source>
        <dbReference type="ARBA" id="ARBA00022777"/>
    </source>
</evidence>
<reference evidence="12" key="1">
    <citation type="journal article" date="2020" name="bioRxiv">
        <title>Hybrid origin of Populus tomentosa Carr. identified through genome sequencing and phylogenomic analysis.</title>
        <authorList>
            <person name="An X."/>
            <person name="Gao K."/>
            <person name="Chen Z."/>
            <person name="Li J."/>
            <person name="Yang X."/>
            <person name="Yang X."/>
            <person name="Zhou J."/>
            <person name="Guo T."/>
            <person name="Zhao T."/>
            <person name="Huang S."/>
            <person name="Miao D."/>
            <person name="Khan W.U."/>
            <person name="Rao P."/>
            <person name="Ye M."/>
            <person name="Lei B."/>
            <person name="Liao W."/>
            <person name="Wang J."/>
            <person name="Ji L."/>
            <person name="Li Y."/>
            <person name="Guo B."/>
            <person name="Mustafa N.S."/>
            <person name="Li S."/>
            <person name="Yun Q."/>
            <person name="Keller S.R."/>
            <person name="Mao J."/>
            <person name="Zhang R."/>
            <person name="Strauss S.H."/>
        </authorList>
    </citation>
    <scope>NUCLEOTIDE SEQUENCE</scope>
    <source>
        <strain evidence="12">GM15</strain>
        <tissue evidence="12">Leaf</tissue>
    </source>
</reference>
<dbReference type="GO" id="GO:0031969">
    <property type="term" value="C:chloroplast membrane"/>
    <property type="evidence" value="ECO:0007669"/>
    <property type="project" value="UniProtKB-SubCell"/>
</dbReference>
<keyword evidence="7" id="KW-0418">Kinase</keyword>
<feature type="transmembrane region" description="Helical" evidence="11">
    <location>
        <begin position="83"/>
        <end position="101"/>
    </location>
</feature>
<proteinExistence type="inferred from homology"/>
<accession>A0A8X7Z2Z4</accession>
<evidence type="ECO:0000256" key="5">
    <source>
        <dbReference type="ARBA" id="ARBA00022679"/>
    </source>
</evidence>
<keyword evidence="8" id="KW-0809">Transit peptide</keyword>
<evidence type="ECO:0000256" key="9">
    <source>
        <dbReference type="ARBA" id="ARBA00022989"/>
    </source>
</evidence>
<organism evidence="12 13">
    <name type="scientific">Populus tomentosa</name>
    <name type="common">Chinese white poplar</name>
    <dbReference type="NCBI Taxonomy" id="118781"/>
    <lineage>
        <taxon>Eukaryota</taxon>
        <taxon>Viridiplantae</taxon>
        <taxon>Streptophyta</taxon>
        <taxon>Embryophyta</taxon>
        <taxon>Tracheophyta</taxon>
        <taxon>Spermatophyta</taxon>
        <taxon>Magnoliopsida</taxon>
        <taxon>eudicotyledons</taxon>
        <taxon>Gunneridae</taxon>
        <taxon>Pentapetalae</taxon>
        <taxon>rosids</taxon>
        <taxon>fabids</taxon>
        <taxon>Malpighiales</taxon>
        <taxon>Salicaceae</taxon>
        <taxon>Saliceae</taxon>
        <taxon>Populus</taxon>
    </lineage>
</organism>
<comment type="subcellular location">
    <subcellularLocation>
        <location evidence="1">Plastid</location>
        <location evidence="1">Chloroplast membrane</location>
        <topology evidence="1">Multi-pass membrane protein</topology>
    </subcellularLocation>
</comment>
<gene>
    <name evidence="12" type="ORF">POTOM_034390</name>
</gene>
<keyword evidence="5" id="KW-0808">Transferase</keyword>
<feature type="transmembrane region" description="Helical" evidence="11">
    <location>
        <begin position="141"/>
        <end position="162"/>
    </location>
</feature>
<keyword evidence="4" id="KW-0934">Plastid</keyword>
<dbReference type="OrthoDB" id="5673at2759"/>
<dbReference type="Proteomes" id="UP000886885">
    <property type="component" value="Chromosome 9D"/>
</dbReference>
<evidence type="ECO:0008006" key="14">
    <source>
        <dbReference type="Google" id="ProtNLM"/>
    </source>
</evidence>
<evidence type="ECO:0000313" key="12">
    <source>
        <dbReference type="EMBL" id="KAG6761190.1"/>
    </source>
</evidence>
<evidence type="ECO:0000256" key="3">
    <source>
        <dbReference type="ARBA" id="ARBA00022528"/>
    </source>
</evidence>
<feature type="transmembrane region" description="Helical" evidence="11">
    <location>
        <begin position="174"/>
        <end position="194"/>
    </location>
</feature>
<name>A0A8X7Z2Z4_POPTO</name>
<keyword evidence="9 11" id="KW-1133">Transmembrane helix</keyword>
<dbReference type="GO" id="GO:0016301">
    <property type="term" value="F:kinase activity"/>
    <property type="evidence" value="ECO:0007669"/>
    <property type="project" value="UniProtKB-KW"/>
</dbReference>
<evidence type="ECO:0000256" key="10">
    <source>
        <dbReference type="ARBA" id="ARBA00023136"/>
    </source>
</evidence>
<evidence type="ECO:0000313" key="13">
    <source>
        <dbReference type="Proteomes" id="UP000886885"/>
    </source>
</evidence>
<protein>
    <recommendedName>
        <fullName evidence="14">Phosphatidate cytidylyltransferase family protein</fullName>
    </recommendedName>
</protein>
<keyword evidence="3" id="KW-0150">Chloroplast</keyword>
<evidence type="ECO:0000256" key="2">
    <source>
        <dbReference type="ARBA" id="ARBA00010794"/>
    </source>
</evidence>
<dbReference type="InterPro" id="IPR039606">
    <property type="entry name" value="Phytol/farnesol_kinase"/>
</dbReference>
<keyword evidence="10 11" id="KW-0472">Membrane</keyword>
<feature type="transmembrane region" description="Helical" evidence="11">
    <location>
        <begin position="300"/>
        <end position="321"/>
    </location>
</feature>
<evidence type="ECO:0000256" key="4">
    <source>
        <dbReference type="ARBA" id="ARBA00022640"/>
    </source>
</evidence>
<feature type="transmembrane region" description="Helical" evidence="11">
    <location>
        <begin position="200"/>
        <end position="220"/>
    </location>
</feature>
<dbReference type="PANTHER" id="PTHR32523">
    <property type="entry name" value="PHYTOL KINASE 1, CHLOROPLASTIC"/>
    <property type="match status" value="1"/>
</dbReference>